<feature type="compositionally biased region" description="Basic and acidic residues" evidence="4">
    <location>
        <begin position="493"/>
        <end position="503"/>
    </location>
</feature>
<dbReference type="InterPro" id="IPR001837">
    <property type="entry name" value="Adenylate_cyclase-assoc_CAP"/>
</dbReference>
<dbReference type="Gene3D" id="2.160.20.70">
    <property type="match status" value="1"/>
</dbReference>
<dbReference type="SUPFAM" id="SSF101278">
    <property type="entry name" value="N-terminal domain of adenylylcyclase associated protein, CAP"/>
    <property type="match status" value="1"/>
</dbReference>
<dbReference type="PROSITE" id="PS51329">
    <property type="entry name" value="C_CAP_COFACTOR_C"/>
    <property type="match status" value="1"/>
</dbReference>
<dbReference type="AlphaFoldDB" id="K1VCJ5"/>
<evidence type="ECO:0000256" key="1">
    <source>
        <dbReference type="ARBA" id="ARBA00007659"/>
    </source>
</evidence>
<dbReference type="InterPro" id="IPR036223">
    <property type="entry name" value="CAP_C_sf"/>
</dbReference>
<feature type="domain" description="C-CAP/cofactor C-like" evidence="5">
    <location>
        <begin position="304"/>
        <end position="444"/>
    </location>
</feature>
<dbReference type="FunCoup" id="K1VCJ5">
    <property type="interactions" value="233"/>
</dbReference>
<proteinExistence type="inferred from homology"/>
<evidence type="ECO:0000259" key="5">
    <source>
        <dbReference type="PROSITE" id="PS51329"/>
    </source>
</evidence>
<dbReference type="InterPro" id="IPR017901">
    <property type="entry name" value="C-CAP_CF_C-like"/>
</dbReference>
<dbReference type="Pfam" id="PF21938">
    <property type="entry name" value="CAP_N"/>
    <property type="match status" value="1"/>
</dbReference>
<evidence type="ECO:0000313" key="6">
    <source>
        <dbReference type="EMBL" id="EKD01645.1"/>
    </source>
</evidence>
<dbReference type="GO" id="GO:0005737">
    <property type="term" value="C:cytoplasm"/>
    <property type="evidence" value="ECO:0007669"/>
    <property type="project" value="TreeGrafter"/>
</dbReference>
<name>K1VCJ5_TRIAC</name>
<dbReference type="SMART" id="SM00673">
    <property type="entry name" value="CARP"/>
    <property type="match status" value="2"/>
</dbReference>
<dbReference type="Pfam" id="PF08603">
    <property type="entry name" value="CAP_C"/>
    <property type="match status" value="1"/>
</dbReference>
<gene>
    <name evidence="6" type="ORF">A1Q2_04016</name>
</gene>
<dbReference type="InterPro" id="IPR016098">
    <property type="entry name" value="CAP/MinC_C"/>
</dbReference>
<feature type="region of interest" description="Disordered" evidence="4">
    <location>
        <begin position="252"/>
        <end position="316"/>
    </location>
</feature>
<dbReference type="InterPro" id="IPR053950">
    <property type="entry name" value="CAP_N"/>
</dbReference>
<feature type="region of interest" description="Disordered" evidence="4">
    <location>
        <begin position="192"/>
        <end position="240"/>
    </location>
</feature>
<dbReference type="PANTHER" id="PTHR10652">
    <property type="entry name" value="ADENYLYL CYCLASE-ASSOCIATED PROTEIN"/>
    <property type="match status" value="1"/>
</dbReference>
<feature type="compositionally biased region" description="Pro residues" evidence="4">
    <location>
        <begin position="211"/>
        <end position="223"/>
    </location>
</feature>
<dbReference type="HOGENOM" id="CLU_015780_1_0_1"/>
<feature type="region of interest" description="Disordered" evidence="4">
    <location>
        <begin position="560"/>
        <end position="584"/>
    </location>
</feature>
<comment type="similarity">
    <text evidence="1">Belongs to the CAP family.</text>
</comment>
<evidence type="ECO:0000256" key="3">
    <source>
        <dbReference type="ARBA" id="ARBA00072052"/>
    </source>
</evidence>
<dbReference type="Gene3D" id="1.25.40.330">
    <property type="entry name" value="Adenylate cyclase-associated CAP, N-terminal domain"/>
    <property type="match status" value="1"/>
</dbReference>
<evidence type="ECO:0000256" key="4">
    <source>
        <dbReference type="SAM" id="MobiDB-lite"/>
    </source>
</evidence>
<feature type="compositionally biased region" description="Basic and acidic residues" evidence="4">
    <location>
        <begin position="564"/>
        <end position="584"/>
    </location>
</feature>
<dbReference type="GO" id="GO:0007015">
    <property type="term" value="P:actin filament organization"/>
    <property type="evidence" value="ECO:0007669"/>
    <property type="project" value="TreeGrafter"/>
</dbReference>
<dbReference type="GO" id="GO:0003779">
    <property type="term" value="F:actin binding"/>
    <property type="evidence" value="ECO:0007669"/>
    <property type="project" value="InterPro"/>
</dbReference>
<comment type="caution">
    <text evidence="6">The sequence shown here is derived from an EMBL/GenBank/DDBJ whole genome shotgun (WGS) entry which is preliminary data.</text>
</comment>
<dbReference type="OrthoDB" id="77251at2759"/>
<feature type="compositionally biased region" description="Polar residues" evidence="4">
    <location>
        <begin position="1"/>
        <end position="17"/>
    </location>
</feature>
<feature type="region of interest" description="Disordered" evidence="4">
    <location>
        <begin position="1"/>
        <end position="22"/>
    </location>
</feature>
<dbReference type="SUPFAM" id="SSF69340">
    <property type="entry name" value="C-terminal domain of adenylylcyclase associated protein"/>
    <property type="match status" value="1"/>
</dbReference>
<organism evidence="6 7">
    <name type="scientific">Trichosporon asahii var. asahii (strain CBS 8904)</name>
    <name type="common">Yeast</name>
    <dbReference type="NCBI Taxonomy" id="1220162"/>
    <lineage>
        <taxon>Eukaryota</taxon>
        <taxon>Fungi</taxon>
        <taxon>Dikarya</taxon>
        <taxon>Basidiomycota</taxon>
        <taxon>Agaricomycotina</taxon>
        <taxon>Tremellomycetes</taxon>
        <taxon>Trichosporonales</taxon>
        <taxon>Trichosporonaceae</taxon>
        <taxon>Trichosporon</taxon>
    </lineage>
</organism>
<comment type="function">
    <text evidence="2">The N-terminal domain binds to adenylyl cyclase, thereby enabling adenylyl cyclase to be activated by upstream regulatory signals, such as Ras. The C-terminal domain is required for normal cellular morphology and growth control.</text>
</comment>
<evidence type="ECO:0000313" key="7">
    <source>
        <dbReference type="Proteomes" id="UP000006757"/>
    </source>
</evidence>
<dbReference type="GO" id="GO:0008179">
    <property type="term" value="F:adenylate cyclase binding"/>
    <property type="evidence" value="ECO:0007669"/>
    <property type="project" value="TreeGrafter"/>
</dbReference>
<dbReference type="InterPro" id="IPR006599">
    <property type="entry name" value="CARP_motif"/>
</dbReference>
<dbReference type="GO" id="GO:0019933">
    <property type="term" value="P:cAMP-mediated signaling"/>
    <property type="evidence" value="ECO:0007669"/>
    <property type="project" value="TreeGrafter"/>
</dbReference>
<reference evidence="6 7" key="1">
    <citation type="journal article" date="2012" name="Eukaryot. Cell">
        <title>Genome sequence of the Trichosporon asahii environmental strain CBS 8904.</title>
        <authorList>
            <person name="Yang R.Y."/>
            <person name="Li H.T."/>
            <person name="Zhu H."/>
            <person name="Zhou G.P."/>
            <person name="Wang M."/>
            <person name="Wang L."/>
        </authorList>
    </citation>
    <scope>NUCLEOTIDE SEQUENCE [LARGE SCALE GENOMIC DNA]</scope>
    <source>
        <strain evidence="6 7">CBS 8904</strain>
    </source>
</reference>
<feature type="region of interest" description="Disordered" evidence="4">
    <location>
        <begin position="482"/>
        <end position="503"/>
    </location>
</feature>
<feature type="compositionally biased region" description="Gly residues" evidence="4">
    <location>
        <begin position="228"/>
        <end position="237"/>
    </location>
</feature>
<feature type="compositionally biased region" description="Low complexity" evidence="4">
    <location>
        <begin position="196"/>
        <end position="210"/>
    </location>
</feature>
<dbReference type="InParanoid" id="K1VCJ5"/>
<protein>
    <recommendedName>
        <fullName evidence="3">Adenylyl cyclase-associated protein</fullName>
    </recommendedName>
</protein>
<dbReference type="InterPro" id="IPR036222">
    <property type="entry name" value="CAP_N_sf"/>
</dbReference>
<evidence type="ECO:0000256" key="2">
    <source>
        <dbReference type="ARBA" id="ARBA00054756"/>
    </source>
</evidence>
<dbReference type="eggNOG" id="KOG2675">
    <property type="taxonomic scope" value="Eukaryota"/>
</dbReference>
<dbReference type="PANTHER" id="PTHR10652:SF0">
    <property type="entry name" value="ADENYLYL CYCLASE-ASSOCIATED PROTEIN"/>
    <property type="match status" value="1"/>
</dbReference>
<accession>K1VCJ5</accession>
<sequence length="584" mass="61960">MAQAQQPQGLHSLSTIIDSREEVQDTPATKAYGDEIGGALAEFLDNASKVGGPVEEHPLVDAQLDFLRMASQHQKPGSMEAFAPLLKPQADAIGAIMEAKDKLGRGKEGREWGAAFSVLSEGAPAWGWVQVEPAPAPYVGEMKNAAQFWVDRVIKQFKETNPDALAWARSFSSLVDTLQKYVKQWHTTGVVWNPKGSPAPDSMPAPGAAPAAPPPPPPAPAAPTPSSGGSGGGGGGHAALLASLNKGGAITSGLKKVDPSQQTHKNPELRAAGTVPERSVSPSKRQGPPVKAKPAGFSRAPAAPAKKPPKLELEGNKWAVDNQEDARNLEIKDTALHHTVHLFNCKNTVLRVHGKINALTMVNCKKTSVVLESVVSSVSVTSSPSFEVQITGMCPTVQVDTTDSGNIFLSKECMDTVEVVTSKTSALNISIPAGEDGDFVERPVPEQMRSRVVDGKLVTEIVEHAESVSLVKLRRKLTPAPLKLERAASQSSGKERRPGGTRELQALRKPIEHDSTDYADPQQQKTVRCHGLADRAGSSGIGKLRSYPLAFAAANDNSSGAGRLGREIVDGGNGERHTRAESFC</sequence>
<dbReference type="EMBL" id="AMBO01000312">
    <property type="protein sequence ID" value="EKD01645.1"/>
    <property type="molecule type" value="Genomic_DNA"/>
</dbReference>
<dbReference type="STRING" id="1220162.K1VCJ5"/>
<keyword evidence="7" id="KW-1185">Reference proteome</keyword>
<dbReference type="Proteomes" id="UP000006757">
    <property type="component" value="Unassembled WGS sequence"/>
</dbReference>
<dbReference type="FunFam" id="1.25.40.330:FF:000001">
    <property type="entry name" value="Adenylyl cyclase-associated protein"/>
    <property type="match status" value="1"/>
</dbReference>
<dbReference type="InterPro" id="IPR013912">
    <property type="entry name" value="Adenylate_cyclase-assoc_CAP_C"/>
</dbReference>